<evidence type="ECO:0000313" key="2">
    <source>
        <dbReference type="EMBL" id="KRX94223.1"/>
    </source>
</evidence>
<protein>
    <submittedName>
        <fullName evidence="2">Uncharacterized protein</fullName>
    </submittedName>
</protein>
<sequence>MANSTFAGTTVFKHCKGQEEEEEEEEEEAENLQNYQQLTAEDAAVTEL</sequence>
<organism evidence="2 3">
    <name type="scientific">Trichinella pseudospiralis</name>
    <name type="common">Parasitic roundworm</name>
    <dbReference type="NCBI Taxonomy" id="6337"/>
    <lineage>
        <taxon>Eukaryota</taxon>
        <taxon>Metazoa</taxon>
        <taxon>Ecdysozoa</taxon>
        <taxon>Nematoda</taxon>
        <taxon>Enoplea</taxon>
        <taxon>Dorylaimia</taxon>
        <taxon>Trichinellida</taxon>
        <taxon>Trichinellidae</taxon>
        <taxon>Trichinella</taxon>
    </lineage>
</organism>
<accession>A0A0V0Y1Y2</accession>
<comment type="caution">
    <text evidence="2">The sequence shown here is derived from an EMBL/GenBank/DDBJ whole genome shotgun (WGS) entry which is preliminary data.</text>
</comment>
<name>A0A0V0Y1Y2_TRIPS</name>
<reference evidence="2 3" key="1">
    <citation type="submission" date="2015-01" db="EMBL/GenBank/DDBJ databases">
        <title>Evolution of Trichinella species and genotypes.</title>
        <authorList>
            <person name="Korhonen P.K."/>
            <person name="Edoardo P."/>
            <person name="Giuseppe L.R."/>
            <person name="Gasser R.B."/>
        </authorList>
    </citation>
    <scope>NUCLEOTIDE SEQUENCE [LARGE SCALE GENOMIC DNA]</scope>
    <source>
        <strain evidence="2">ISS141</strain>
    </source>
</reference>
<proteinExistence type="predicted"/>
<dbReference type="Proteomes" id="UP000054815">
    <property type="component" value="Unassembled WGS sequence"/>
</dbReference>
<dbReference type="AlphaFoldDB" id="A0A0V0Y1Y2"/>
<feature type="compositionally biased region" description="Acidic residues" evidence="1">
    <location>
        <begin position="19"/>
        <end position="30"/>
    </location>
</feature>
<feature type="region of interest" description="Disordered" evidence="1">
    <location>
        <begin position="1"/>
        <end position="48"/>
    </location>
</feature>
<evidence type="ECO:0000313" key="3">
    <source>
        <dbReference type="Proteomes" id="UP000054815"/>
    </source>
</evidence>
<gene>
    <name evidence="2" type="ORF">T4E_10737</name>
</gene>
<evidence type="ECO:0000256" key="1">
    <source>
        <dbReference type="SAM" id="MobiDB-lite"/>
    </source>
</evidence>
<dbReference type="EMBL" id="JYDU01000075">
    <property type="protein sequence ID" value="KRX94223.1"/>
    <property type="molecule type" value="Genomic_DNA"/>
</dbReference>